<sequence length="480" mass="53246">MSASGDEKEQVQHIDNTGSAASDNESGLDPVREKAILKKVDWRLLPILGALYSVALIDRTNMSNANVAGMSVDLKLYEGERYSIALLMFFVPYFIFELPSNILLRKVGAAVWLSTIVLLWGIVMIGMGFVKTWVQLTILRTVLGLFEAGFFPGCVYLVSCWYVRYEVQKRMAAFYLVSVVVGGFSNILAYGLMQMDGLGGVEGWRWIFIMEGIITCLLGFLSYVSIIDFPDKVREKGKTFITEEEVEIIKWRIEQDRDDAVADELTMAKVVKHLSDWKLWCFALMFMCSTVASYALSFFMPIIIRNMGFDGGIAQVLSAPPYVAAVIIGMSLAVLADHLRMRGPIIVVQSLITITGLILVAYGKTFGPRYFGLFLGISGANANVPAVLSYQSNNVRTQSKRAVSSALQVGFGAIGGIFASTVFRQKDAPGYVPGLWATVGCQLFIVTLCGVFTVYFRRKNAQQQRGEAVLEGHERFTYTY</sequence>
<evidence type="ECO:0000259" key="8">
    <source>
        <dbReference type="PROSITE" id="PS50850"/>
    </source>
</evidence>
<dbReference type="FunFam" id="1.20.1250.20:FF:000018">
    <property type="entry name" value="MFS transporter permease"/>
    <property type="match status" value="1"/>
</dbReference>
<feature type="compositionally biased region" description="Polar residues" evidence="6">
    <location>
        <begin position="13"/>
        <end position="25"/>
    </location>
</feature>
<evidence type="ECO:0000256" key="6">
    <source>
        <dbReference type="SAM" id="MobiDB-lite"/>
    </source>
</evidence>
<dbReference type="GO" id="GO:0016020">
    <property type="term" value="C:membrane"/>
    <property type="evidence" value="ECO:0007669"/>
    <property type="project" value="UniProtKB-SubCell"/>
</dbReference>
<organism evidence="9 10">
    <name type="scientific">Ascodesmis nigricans</name>
    <dbReference type="NCBI Taxonomy" id="341454"/>
    <lineage>
        <taxon>Eukaryota</taxon>
        <taxon>Fungi</taxon>
        <taxon>Dikarya</taxon>
        <taxon>Ascomycota</taxon>
        <taxon>Pezizomycotina</taxon>
        <taxon>Pezizomycetes</taxon>
        <taxon>Pezizales</taxon>
        <taxon>Ascodesmidaceae</taxon>
        <taxon>Ascodesmis</taxon>
    </lineage>
</organism>
<dbReference type="EMBL" id="ML220152">
    <property type="protein sequence ID" value="TGZ77489.1"/>
    <property type="molecule type" value="Genomic_DNA"/>
</dbReference>
<evidence type="ECO:0000313" key="10">
    <source>
        <dbReference type="Proteomes" id="UP000298138"/>
    </source>
</evidence>
<feature type="transmembrane region" description="Helical" evidence="7">
    <location>
        <begin position="369"/>
        <end position="390"/>
    </location>
</feature>
<dbReference type="Proteomes" id="UP000298138">
    <property type="component" value="Unassembled WGS sequence"/>
</dbReference>
<feature type="transmembrane region" description="Helical" evidence="7">
    <location>
        <begin position="343"/>
        <end position="363"/>
    </location>
</feature>
<keyword evidence="3 7" id="KW-0812">Transmembrane</keyword>
<evidence type="ECO:0000256" key="1">
    <source>
        <dbReference type="ARBA" id="ARBA00004141"/>
    </source>
</evidence>
<name>A0A4S2MQ85_9PEZI</name>
<feature type="transmembrane region" description="Helical" evidence="7">
    <location>
        <begin position="279"/>
        <end position="304"/>
    </location>
</feature>
<dbReference type="AlphaFoldDB" id="A0A4S2MQ85"/>
<evidence type="ECO:0000313" key="9">
    <source>
        <dbReference type="EMBL" id="TGZ77489.1"/>
    </source>
</evidence>
<dbReference type="STRING" id="341454.A0A4S2MQ85"/>
<dbReference type="PANTHER" id="PTHR43791:SF3">
    <property type="entry name" value="MAJOR FACILITATOR SUPERFAMILY (MFS) PROFILE DOMAIN-CONTAINING PROTEIN"/>
    <property type="match status" value="1"/>
</dbReference>
<feature type="transmembrane region" description="Helical" evidence="7">
    <location>
        <begin position="82"/>
        <end position="98"/>
    </location>
</feature>
<dbReference type="Gene3D" id="1.20.1250.20">
    <property type="entry name" value="MFS general substrate transporter like domains"/>
    <property type="match status" value="2"/>
</dbReference>
<feature type="transmembrane region" description="Helical" evidence="7">
    <location>
        <begin position="204"/>
        <end position="226"/>
    </location>
</feature>
<dbReference type="OrthoDB" id="2962993at2759"/>
<evidence type="ECO:0000256" key="7">
    <source>
        <dbReference type="SAM" id="Phobius"/>
    </source>
</evidence>
<keyword evidence="4 7" id="KW-1133">Transmembrane helix</keyword>
<feature type="transmembrane region" description="Helical" evidence="7">
    <location>
        <begin position="402"/>
        <end position="423"/>
    </location>
</feature>
<dbReference type="PANTHER" id="PTHR43791">
    <property type="entry name" value="PERMEASE-RELATED"/>
    <property type="match status" value="1"/>
</dbReference>
<dbReference type="FunFam" id="1.20.1250.20:FF:000013">
    <property type="entry name" value="MFS general substrate transporter"/>
    <property type="match status" value="1"/>
</dbReference>
<dbReference type="InterPro" id="IPR011701">
    <property type="entry name" value="MFS"/>
</dbReference>
<feature type="compositionally biased region" description="Basic and acidic residues" evidence="6">
    <location>
        <begin position="1"/>
        <end position="12"/>
    </location>
</feature>
<evidence type="ECO:0000256" key="2">
    <source>
        <dbReference type="ARBA" id="ARBA00022448"/>
    </source>
</evidence>
<dbReference type="GO" id="GO:0022857">
    <property type="term" value="F:transmembrane transporter activity"/>
    <property type="evidence" value="ECO:0007669"/>
    <property type="project" value="InterPro"/>
</dbReference>
<feature type="region of interest" description="Disordered" evidence="6">
    <location>
        <begin position="1"/>
        <end position="27"/>
    </location>
</feature>
<evidence type="ECO:0000256" key="4">
    <source>
        <dbReference type="ARBA" id="ARBA00022989"/>
    </source>
</evidence>
<dbReference type="SUPFAM" id="SSF103473">
    <property type="entry name" value="MFS general substrate transporter"/>
    <property type="match status" value="1"/>
</dbReference>
<evidence type="ECO:0000256" key="3">
    <source>
        <dbReference type="ARBA" id="ARBA00022692"/>
    </source>
</evidence>
<comment type="subcellular location">
    <subcellularLocation>
        <location evidence="1">Membrane</location>
        <topology evidence="1">Multi-pass membrane protein</topology>
    </subcellularLocation>
</comment>
<reference evidence="9 10" key="1">
    <citation type="submission" date="2019-04" db="EMBL/GenBank/DDBJ databases">
        <title>Comparative genomics and transcriptomics to analyze fruiting body development in filamentous ascomycetes.</title>
        <authorList>
            <consortium name="DOE Joint Genome Institute"/>
            <person name="Lutkenhaus R."/>
            <person name="Traeger S."/>
            <person name="Breuer J."/>
            <person name="Kuo A."/>
            <person name="Lipzen A."/>
            <person name="Pangilinan J."/>
            <person name="Dilworth D."/>
            <person name="Sandor L."/>
            <person name="Poggeler S."/>
            <person name="Barry K."/>
            <person name="Grigoriev I.V."/>
            <person name="Nowrousian M."/>
        </authorList>
    </citation>
    <scope>NUCLEOTIDE SEQUENCE [LARGE SCALE GENOMIC DNA]</scope>
    <source>
        <strain evidence="9 10">CBS 389.68</strain>
    </source>
</reference>
<dbReference type="InterPro" id="IPR020846">
    <property type="entry name" value="MFS_dom"/>
</dbReference>
<keyword evidence="2" id="KW-0813">Transport</keyword>
<feature type="transmembrane region" description="Helical" evidence="7">
    <location>
        <begin position="142"/>
        <end position="163"/>
    </location>
</feature>
<keyword evidence="10" id="KW-1185">Reference proteome</keyword>
<evidence type="ECO:0000256" key="5">
    <source>
        <dbReference type="ARBA" id="ARBA00023136"/>
    </source>
</evidence>
<dbReference type="PROSITE" id="PS50850">
    <property type="entry name" value="MFS"/>
    <property type="match status" value="1"/>
</dbReference>
<dbReference type="InParanoid" id="A0A4S2MQ85"/>
<feature type="domain" description="Major facilitator superfamily (MFS) profile" evidence="8">
    <location>
        <begin position="44"/>
        <end position="458"/>
    </location>
</feature>
<gene>
    <name evidence="9" type="ORF">EX30DRAFT_196263</name>
</gene>
<proteinExistence type="predicted"/>
<dbReference type="InterPro" id="IPR036259">
    <property type="entry name" value="MFS_trans_sf"/>
</dbReference>
<keyword evidence="5 7" id="KW-0472">Membrane</keyword>
<feature type="transmembrane region" description="Helical" evidence="7">
    <location>
        <begin position="316"/>
        <end position="336"/>
    </location>
</feature>
<feature type="transmembrane region" description="Helical" evidence="7">
    <location>
        <begin position="110"/>
        <end position="130"/>
    </location>
</feature>
<feature type="transmembrane region" description="Helical" evidence="7">
    <location>
        <begin position="435"/>
        <end position="456"/>
    </location>
</feature>
<protein>
    <submittedName>
        <fullName evidence="9">MFS general substrate transporter</fullName>
    </submittedName>
</protein>
<accession>A0A4S2MQ85</accession>
<dbReference type="Pfam" id="PF07690">
    <property type="entry name" value="MFS_1"/>
    <property type="match status" value="1"/>
</dbReference>
<feature type="transmembrane region" description="Helical" evidence="7">
    <location>
        <begin position="172"/>
        <end position="192"/>
    </location>
</feature>